<gene>
    <name evidence="2" type="ORF">DN412_27120</name>
</gene>
<dbReference type="InterPro" id="IPR024534">
    <property type="entry name" value="JetD_C"/>
</dbReference>
<dbReference type="AlphaFoldDB" id="A0A370NP00"/>
<evidence type="ECO:0000313" key="2">
    <source>
        <dbReference type="EMBL" id="RDK07253.1"/>
    </source>
</evidence>
<reference evidence="3" key="1">
    <citation type="submission" date="2018-06" db="EMBL/GenBank/DDBJ databases">
        <authorList>
            <person name="Feng T."/>
            <person name="Jeon C.O."/>
        </authorList>
    </citation>
    <scope>NUCLEOTIDE SEQUENCE [LARGE SCALE GENOMIC DNA]</scope>
    <source>
        <strain evidence="3">S23</strain>
    </source>
</reference>
<dbReference type="RefSeq" id="WP_115214407.1">
    <property type="nucleotide sequence ID" value="NZ_QKWJ01000045.1"/>
</dbReference>
<feature type="domain" description="Wadjet protein JetD C-terminal" evidence="1">
    <location>
        <begin position="206"/>
        <end position="329"/>
    </location>
</feature>
<name>A0A370NP00_9BURK</name>
<dbReference type="Pfam" id="PF09983">
    <property type="entry name" value="JetD_C"/>
    <property type="match status" value="1"/>
</dbReference>
<dbReference type="Proteomes" id="UP000255165">
    <property type="component" value="Unassembled WGS sequence"/>
</dbReference>
<evidence type="ECO:0000259" key="1">
    <source>
        <dbReference type="Pfam" id="PF09983"/>
    </source>
</evidence>
<sequence>MSADGIPGRRPAALTALLNALVDRIEAKPFAERRRDISFPLSAGTWPEFFAIALHGERMFVWRALEALQTQPGLALVLDQRRGQRDLDIWERSPKLVIAAQAEAFLRDETGRQPSALVAWMAQWRQAVPARFSNAALCERLLSRPILILPRSPEQVLERLAGIPALAGENLMLHEVASRQFWGLSKILNGQQEAIALLLDTDVCPFPDKPVQLLVAARTADSAAPILFVENAATFEAMAAGRLSAAEGFVLIYASGYKASARRLRQPVGSSVYFAPGVFERNAALGLSVLAWLHGTDVTRPVHFWGDLDFSGMDILKELRVVFPGAQAWKAGYEALLARLLAEESHAPDEARKSGQTDPGLTGCPYADEVLLPALRRLGRFVDQESL</sequence>
<organism evidence="2 3">
    <name type="scientific">Cupriavidus lacunae</name>
    <dbReference type="NCBI Taxonomy" id="2666307"/>
    <lineage>
        <taxon>Bacteria</taxon>
        <taxon>Pseudomonadati</taxon>
        <taxon>Pseudomonadota</taxon>
        <taxon>Betaproteobacteria</taxon>
        <taxon>Burkholderiales</taxon>
        <taxon>Burkholderiaceae</taxon>
        <taxon>Cupriavidus</taxon>
    </lineage>
</organism>
<evidence type="ECO:0000313" key="3">
    <source>
        <dbReference type="Proteomes" id="UP000255165"/>
    </source>
</evidence>
<keyword evidence="3" id="KW-1185">Reference proteome</keyword>
<accession>A0A370NP00</accession>
<proteinExistence type="predicted"/>
<protein>
    <recommendedName>
        <fullName evidence="1">Wadjet protein JetD C-terminal domain-containing protein</fullName>
    </recommendedName>
</protein>
<comment type="caution">
    <text evidence="2">The sequence shown here is derived from an EMBL/GenBank/DDBJ whole genome shotgun (WGS) entry which is preliminary data.</text>
</comment>
<dbReference type="EMBL" id="QKWJ01000045">
    <property type="protein sequence ID" value="RDK07253.1"/>
    <property type="molecule type" value="Genomic_DNA"/>
</dbReference>